<organism evidence="1 2">
    <name type="scientific">Paracerasibacillus soli</name>
    <dbReference type="NCBI Taxonomy" id="480284"/>
    <lineage>
        <taxon>Bacteria</taxon>
        <taxon>Bacillati</taxon>
        <taxon>Bacillota</taxon>
        <taxon>Bacilli</taxon>
        <taxon>Bacillales</taxon>
        <taxon>Bacillaceae</taxon>
        <taxon>Paracerasibacillus</taxon>
    </lineage>
</organism>
<accession>A0ABU5CNP0</accession>
<name>A0ABU5CNP0_9BACI</name>
<keyword evidence="2" id="KW-1185">Reference proteome</keyword>
<comment type="caution">
    <text evidence="1">The sequence shown here is derived from an EMBL/GenBank/DDBJ whole genome shotgun (WGS) entry which is preliminary data.</text>
</comment>
<reference evidence="1 2" key="1">
    <citation type="submission" date="2023-10" db="EMBL/GenBank/DDBJ databases">
        <title>Virgibacillus soli CC-YMP-6 genome.</title>
        <authorList>
            <person name="Miliotis G."/>
            <person name="Sengupta P."/>
            <person name="Hameed A."/>
            <person name="Chuvochina M."/>
            <person name="Mcdonagh F."/>
            <person name="Simpson A.C."/>
            <person name="Singh N.K."/>
            <person name="Rekha P.D."/>
            <person name="Raman K."/>
            <person name="Hugenholtz P."/>
            <person name="Venkateswaran K."/>
        </authorList>
    </citation>
    <scope>NUCLEOTIDE SEQUENCE [LARGE SCALE GENOMIC DNA]</scope>
    <source>
        <strain evidence="1 2">CC-YMP-6</strain>
    </source>
</reference>
<evidence type="ECO:0000313" key="1">
    <source>
        <dbReference type="EMBL" id="MDY0407972.1"/>
    </source>
</evidence>
<dbReference type="Proteomes" id="UP001275315">
    <property type="component" value="Unassembled WGS sequence"/>
</dbReference>
<gene>
    <name evidence="1" type="ORF">RWD45_04290</name>
</gene>
<dbReference type="RefSeq" id="WP_320378741.1">
    <property type="nucleotide sequence ID" value="NZ_JAWDIQ010000001.1"/>
</dbReference>
<sequence length="76" mass="8434">MGSWMMHVIIANKVAGKLPNRDKKALLLGGIAPDAVHGQSKVLSIFMRGTMKITQEILQQKLFIKSTVLTRISIIF</sequence>
<protein>
    <submittedName>
        <fullName evidence="1">Uncharacterized protein</fullName>
    </submittedName>
</protein>
<evidence type="ECO:0000313" key="2">
    <source>
        <dbReference type="Proteomes" id="UP001275315"/>
    </source>
</evidence>
<dbReference type="EMBL" id="JAWDIQ010000001">
    <property type="protein sequence ID" value="MDY0407972.1"/>
    <property type="molecule type" value="Genomic_DNA"/>
</dbReference>
<proteinExistence type="predicted"/>